<protein>
    <submittedName>
        <fullName evidence="1">Uncharacterized protein</fullName>
    </submittedName>
</protein>
<reference evidence="1" key="1">
    <citation type="submission" date="2016-10" db="EMBL/GenBank/DDBJ databases">
        <title>Sequence of Gallionella enrichment culture.</title>
        <authorList>
            <person name="Poehlein A."/>
            <person name="Muehling M."/>
            <person name="Daniel R."/>
        </authorList>
    </citation>
    <scope>NUCLEOTIDE SEQUENCE</scope>
</reference>
<dbReference type="EMBL" id="MLJW01003733">
    <property type="protein sequence ID" value="OIQ71424.1"/>
    <property type="molecule type" value="Genomic_DNA"/>
</dbReference>
<sequence length="95" mass="10490">MLVKIAQISSYLLPNCPMLSISGILFSTCKCSSGIIVDINGHIYSIVNAILNHLLYTGKPGWVYLHRFLVAIMTGVSSVSIVTNRYPYGIYTICF</sequence>
<proteinExistence type="predicted"/>
<name>A0A1J5PKT4_9ZZZZ</name>
<evidence type="ECO:0000313" key="1">
    <source>
        <dbReference type="EMBL" id="OIQ71424.1"/>
    </source>
</evidence>
<gene>
    <name evidence="1" type="ORF">GALL_469590</name>
</gene>
<organism evidence="1">
    <name type="scientific">mine drainage metagenome</name>
    <dbReference type="NCBI Taxonomy" id="410659"/>
    <lineage>
        <taxon>unclassified sequences</taxon>
        <taxon>metagenomes</taxon>
        <taxon>ecological metagenomes</taxon>
    </lineage>
</organism>
<accession>A0A1J5PKT4</accession>
<comment type="caution">
    <text evidence="1">The sequence shown here is derived from an EMBL/GenBank/DDBJ whole genome shotgun (WGS) entry which is preliminary data.</text>
</comment>
<dbReference type="AlphaFoldDB" id="A0A1J5PKT4"/>